<dbReference type="EMBL" id="FNKP01000002">
    <property type="protein sequence ID" value="SDR37223.1"/>
    <property type="molecule type" value="Genomic_DNA"/>
</dbReference>
<accession>A0A1H1IHP0</accession>
<keyword evidence="2" id="KW-1185">Reference proteome</keyword>
<evidence type="ECO:0000313" key="1">
    <source>
        <dbReference type="EMBL" id="SDR37223.1"/>
    </source>
</evidence>
<protein>
    <submittedName>
        <fullName evidence="1">Uncharacterized protein</fullName>
    </submittedName>
</protein>
<sequence length="69" mass="7408">MAGCTDETAARKALEASGFTDIKLTGYSFFGCDKHDTFSTGFEARGPKGQFTEGVVCSGWMKGATIRFN</sequence>
<dbReference type="Proteomes" id="UP000183487">
    <property type="component" value="Unassembled WGS sequence"/>
</dbReference>
<organism evidence="1 2">
    <name type="scientific">Paraburkholderia fungorum</name>
    <dbReference type="NCBI Taxonomy" id="134537"/>
    <lineage>
        <taxon>Bacteria</taxon>
        <taxon>Pseudomonadati</taxon>
        <taxon>Pseudomonadota</taxon>
        <taxon>Betaproteobacteria</taxon>
        <taxon>Burkholderiales</taxon>
        <taxon>Burkholderiaceae</taxon>
        <taxon>Paraburkholderia</taxon>
    </lineage>
</organism>
<dbReference type="AlphaFoldDB" id="A0A1H1IHP0"/>
<name>A0A1H1IHP0_9BURK</name>
<reference evidence="2" key="1">
    <citation type="submission" date="2016-10" db="EMBL/GenBank/DDBJ databases">
        <authorList>
            <person name="Varghese N."/>
        </authorList>
    </citation>
    <scope>NUCLEOTIDE SEQUENCE [LARGE SCALE GENOMIC DNA]</scope>
    <source>
        <strain evidence="2">GAS106B</strain>
    </source>
</reference>
<evidence type="ECO:0000313" key="2">
    <source>
        <dbReference type="Proteomes" id="UP000183487"/>
    </source>
</evidence>
<proteinExistence type="predicted"/>
<gene>
    <name evidence="1" type="ORF">SAMN05443245_5198</name>
</gene>